<name>I3ZX67_ORNRL</name>
<feature type="transmembrane region" description="Helical" evidence="7">
    <location>
        <begin position="77"/>
        <end position="95"/>
    </location>
</feature>
<dbReference type="InterPro" id="IPR006686">
    <property type="entry name" value="MscS_channel_CS"/>
</dbReference>
<keyword evidence="3" id="KW-1003">Cell membrane</keyword>
<keyword evidence="6 7" id="KW-0472">Membrane</keyword>
<evidence type="ECO:0000256" key="5">
    <source>
        <dbReference type="ARBA" id="ARBA00022989"/>
    </source>
</evidence>
<dbReference type="SUPFAM" id="SSF50182">
    <property type="entry name" value="Sm-like ribonucleoproteins"/>
    <property type="match status" value="1"/>
</dbReference>
<dbReference type="EMBL" id="CP003283">
    <property type="protein sequence ID" value="AFL96301.1"/>
    <property type="molecule type" value="Genomic_DNA"/>
</dbReference>
<keyword evidence="4 7" id="KW-0812">Transmembrane</keyword>
<evidence type="ECO:0000259" key="9">
    <source>
        <dbReference type="Pfam" id="PF21082"/>
    </source>
</evidence>
<keyword evidence="5 7" id="KW-1133">Transmembrane helix</keyword>
<dbReference type="SUPFAM" id="SSF82689">
    <property type="entry name" value="Mechanosensitive channel protein MscS (YggB), C-terminal domain"/>
    <property type="match status" value="1"/>
</dbReference>
<dbReference type="RefSeq" id="WP_014789931.1">
    <property type="nucleotide sequence ID" value="NC_018016.1"/>
</dbReference>
<dbReference type="Pfam" id="PF21082">
    <property type="entry name" value="MS_channel_3rd"/>
    <property type="match status" value="1"/>
</dbReference>
<evidence type="ECO:0000256" key="4">
    <source>
        <dbReference type="ARBA" id="ARBA00022692"/>
    </source>
</evidence>
<proteinExistence type="inferred from homology"/>
<evidence type="ECO:0000256" key="6">
    <source>
        <dbReference type="ARBA" id="ARBA00023136"/>
    </source>
</evidence>
<dbReference type="SUPFAM" id="SSF82861">
    <property type="entry name" value="Mechanosensitive channel protein MscS (YggB), transmembrane region"/>
    <property type="match status" value="1"/>
</dbReference>
<dbReference type="HOGENOM" id="CLU_037945_1_0_10"/>
<dbReference type="AlphaFoldDB" id="I3ZX67"/>
<dbReference type="InterPro" id="IPR045275">
    <property type="entry name" value="MscS_archaea/bacteria_type"/>
</dbReference>
<feature type="transmembrane region" description="Helical" evidence="7">
    <location>
        <begin position="101"/>
        <end position="122"/>
    </location>
</feature>
<evidence type="ECO:0000313" key="10">
    <source>
        <dbReference type="EMBL" id="AFL96301.1"/>
    </source>
</evidence>
<comment type="subcellular location">
    <subcellularLocation>
        <location evidence="1">Cell membrane</location>
        <topology evidence="1">Multi-pass membrane protein</topology>
    </subcellularLocation>
</comment>
<dbReference type="Gene3D" id="2.30.30.60">
    <property type="match status" value="1"/>
</dbReference>
<dbReference type="InterPro" id="IPR023408">
    <property type="entry name" value="MscS_beta-dom_sf"/>
</dbReference>
<reference evidence="10 11" key="1">
    <citation type="submission" date="2012-06" db="EMBL/GenBank/DDBJ databases">
        <title>The complete genome of Ornithobacterium rhinotracheale DSM 15997.</title>
        <authorList>
            <consortium name="US DOE Joint Genome Institute (JGI-PGF)"/>
            <person name="Lucas S."/>
            <person name="Copeland A."/>
            <person name="Lapidus A."/>
            <person name="Goodwin L."/>
            <person name="Pitluck S."/>
            <person name="Peters L."/>
            <person name="Mikhailova N."/>
            <person name="Teshima H."/>
            <person name="Kyrpides N."/>
            <person name="Mavromatis K."/>
            <person name="Pagani I."/>
            <person name="Ivanova N."/>
            <person name="Ovchinnikova G."/>
            <person name="Zeytun A."/>
            <person name="Detter J.C."/>
            <person name="Han C."/>
            <person name="Land M."/>
            <person name="Hauser L."/>
            <person name="Markowitz V."/>
            <person name="Cheng J.-F."/>
            <person name="Hugenholtz P."/>
            <person name="Woyke T."/>
            <person name="Wu D."/>
            <person name="Lang E."/>
            <person name="Kopitz M."/>
            <person name="Brambilla E."/>
            <person name="Klenk H.-P."/>
            <person name="Eisen J.A."/>
        </authorList>
    </citation>
    <scope>NUCLEOTIDE SEQUENCE [LARGE SCALE GENOMIC DNA]</scope>
    <source>
        <strain evidence="11">ATCC 51463 / DSM 15997 / CCUG 23171 / LMG 9086</strain>
    </source>
</reference>
<dbReference type="KEGG" id="orh:Ornrh_0071"/>
<dbReference type="Gene3D" id="3.30.70.100">
    <property type="match status" value="1"/>
</dbReference>
<accession>I3ZX67</accession>
<dbReference type="InterPro" id="IPR010920">
    <property type="entry name" value="LSM_dom_sf"/>
</dbReference>
<evidence type="ECO:0000259" key="8">
    <source>
        <dbReference type="Pfam" id="PF00924"/>
    </source>
</evidence>
<feature type="transmembrane region" description="Helical" evidence="7">
    <location>
        <begin position="37"/>
        <end position="57"/>
    </location>
</feature>
<feature type="domain" description="Mechanosensitive ion channel MscS" evidence="8">
    <location>
        <begin position="126"/>
        <end position="190"/>
    </location>
</feature>
<dbReference type="STRING" id="867902.Ornrh_0071"/>
<organism evidence="10 11">
    <name type="scientific">Ornithobacterium rhinotracheale (strain ATCC 51463 / DSM 15997 / CCUG 23171 / CIP 104009 / LMG 9086)</name>
    <dbReference type="NCBI Taxonomy" id="867902"/>
    <lineage>
        <taxon>Bacteria</taxon>
        <taxon>Pseudomonadati</taxon>
        <taxon>Bacteroidota</taxon>
        <taxon>Flavobacteriia</taxon>
        <taxon>Flavobacteriales</taxon>
        <taxon>Weeksellaceae</taxon>
        <taxon>Ornithobacterium</taxon>
    </lineage>
</organism>
<dbReference type="PANTHER" id="PTHR30221">
    <property type="entry name" value="SMALL-CONDUCTANCE MECHANOSENSITIVE CHANNEL"/>
    <property type="match status" value="1"/>
</dbReference>
<keyword evidence="11" id="KW-1185">Reference proteome</keyword>
<dbReference type="GeneID" id="71568355"/>
<dbReference type="GO" id="GO:0005886">
    <property type="term" value="C:plasma membrane"/>
    <property type="evidence" value="ECO:0007669"/>
    <property type="project" value="UniProtKB-SubCell"/>
</dbReference>
<protein>
    <submittedName>
        <fullName evidence="10">Small-conductance mechanosensitive channel</fullName>
    </submittedName>
</protein>
<evidence type="ECO:0000256" key="7">
    <source>
        <dbReference type="SAM" id="Phobius"/>
    </source>
</evidence>
<gene>
    <name evidence="10" type="ordered locus">Ornrh_0071</name>
</gene>
<dbReference type="GO" id="GO:0008381">
    <property type="term" value="F:mechanosensitive monoatomic ion channel activity"/>
    <property type="evidence" value="ECO:0007669"/>
    <property type="project" value="InterPro"/>
</dbReference>
<dbReference type="PATRIC" id="fig|867902.3.peg.68"/>
<evidence type="ECO:0000313" key="11">
    <source>
        <dbReference type="Proteomes" id="UP000006051"/>
    </source>
</evidence>
<dbReference type="PROSITE" id="PS01246">
    <property type="entry name" value="UPF0003"/>
    <property type="match status" value="1"/>
</dbReference>
<dbReference type="PANTHER" id="PTHR30221:SF1">
    <property type="entry name" value="SMALL-CONDUCTANCE MECHANOSENSITIVE CHANNEL"/>
    <property type="match status" value="1"/>
</dbReference>
<dbReference type="GeneID" id="97256850"/>
<dbReference type="InterPro" id="IPR011014">
    <property type="entry name" value="MscS_channel_TM-2"/>
</dbReference>
<evidence type="ECO:0000256" key="2">
    <source>
        <dbReference type="ARBA" id="ARBA00008017"/>
    </source>
</evidence>
<sequence>MLILLQQQTNIANEAEKSLDLVKDSVQDHYDKLLSHLPSLIVGLLIIILGSLLAKIITGIYQKRFLNKANDPLMAKFLSRTVQLILFLISAMLALEVAGLSSVAGAILGAAGGAALILGFAFQDIGKNFLAGIILAFNRPFNINDSIQIDSHFGSVQAMNFRYTHIKTSDGRDIFIPNSDVLTKPVENYTIDGFYRMDFIVGIGYEDDIDQAKDIIQKILDEHPNVMKTATHKSFVIEDELAASAVNLKVLFWVATKDYKVASNVLRGRIIREVKNQLVAANINLPADIRELKLYGTEKNFAIKIDQDARNS</sequence>
<comment type="similarity">
    <text evidence="2">Belongs to the MscS (TC 1.A.23) family.</text>
</comment>
<dbReference type="InterPro" id="IPR006685">
    <property type="entry name" value="MscS_channel_2nd"/>
</dbReference>
<dbReference type="InterPro" id="IPR049278">
    <property type="entry name" value="MS_channel_C"/>
</dbReference>
<evidence type="ECO:0000256" key="3">
    <source>
        <dbReference type="ARBA" id="ARBA00022475"/>
    </source>
</evidence>
<dbReference type="Proteomes" id="UP000006051">
    <property type="component" value="Chromosome"/>
</dbReference>
<feature type="domain" description="Mechanosensitive ion channel MscS C-terminal" evidence="9">
    <location>
        <begin position="199"/>
        <end position="277"/>
    </location>
</feature>
<evidence type="ECO:0000256" key="1">
    <source>
        <dbReference type="ARBA" id="ARBA00004651"/>
    </source>
</evidence>
<dbReference type="InterPro" id="IPR011066">
    <property type="entry name" value="MscS_channel_C_sf"/>
</dbReference>
<dbReference type="Pfam" id="PF00924">
    <property type="entry name" value="MS_channel_2nd"/>
    <property type="match status" value="1"/>
</dbReference>
<dbReference type="Gene3D" id="1.10.287.1260">
    <property type="match status" value="1"/>
</dbReference>
<dbReference type="eggNOG" id="COG0668">
    <property type="taxonomic scope" value="Bacteria"/>
</dbReference>